<keyword evidence="7" id="KW-1185">Reference proteome</keyword>
<keyword evidence="4" id="KW-0560">Oxidoreductase</keyword>
<evidence type="ECO:0000256" key="2">
    <source>
        <dbReference type="ARBA" id="ARBA00011738"/>
    </source>
</evidence>
<dbReference type="SUPFAM" id="SSF51905">
    <property type="entry name" value="FAD/NAD(P)-binding domain"/>
    <property type="match status" value="1"/>
</dbReference>
<dbReference type="InterPro" id="IPR023753">
    <property type="entry name" value="FAD/NAD-binding_dom"/>
</dbReference>
<dbReference type="PRINTS" id="PR00368">
    <property type="entry name" value="FADPNR"/>
</dbReference>
<dbReference type="RefSeq" id="WP_379563010.1">
    <property type="nucleotide sequence ID" value="NZ_JBHUMX010000041.1"/>
</dbReference>
<keyword evidence="3" id="KW-0285">Flavoprotein</keyword>
<organism evidence="6 7">
    <name type="scientific">Oceanobacillus kapialis</name>
    <dbReference type="NCBI Taxonomy" id="481353"/>
    <lineage>
        <taxon>Bacteria</taxon>
        <taxon>Bacillati</taxon>
        <taxon>Bacillota</taxon>
        <taxon>Bacilli</taxon>
        <taxon>Bacillales</taxon>
        <taxon>Bacillaceae</taxon>
        <taxon>Oceanobacillus</taxon>
    </lineage>
</organism>
<dbReference type="PRINTS" id="PR00469">
    <property type="entry name" value="PNDRDTASEII"/>
</dbReference>
<protein>
    <submittedName>
        <fullName evidence="6">NAD(P)/FAD-dependent oxidoreductase</fullName>
    </submittedName>
</protein>
<accession>A0ABW5Q4A7</accession>
<evidence type="ECO:0000256" key="4">
    <source>
        <dbReference type="ARBA" id="ARBA00023002"/>
    </source>
</evidence>
<dbReference type="Proteomes" id="UP001597451">
    <property type="component" value="Unassembled WGS sequence"/>
</dbReference>
<comment type="cofactor">
    <cofactor evidence="1">
        <name>FAD</name>
        <dbReference type="ChEBI" id="CHEBI:57692"/>
    </cofactor>
</comment>
<evidence type="ECO:0000256" key="3">
    <source>
        <dbReference type="ARBA" id="ARBA00022630"/>
    </source>
</evidence>
<evidence type="ECO:0000259" key="5">
    <source>
        <dbReference type="Pfam" id="PF07992"/>
    </source>
</evidence>
<sequence length="302" mass="33175">MILMYDCIIIGGGPAGLNAALVLGRARRSVAIIDNNKPRNAVTHSSHGFITRDGVKPSEFRSIAAEELSHYPSINQFQAEVVSIEKTDAGFTIVDSSGQTYEAKKLVLATGVSEVFPEIEDFYSFYGKSLFVCPYCDGWEQRDQPLVIVSESPHVFHYTKTIYNWSKDLIVCTNGHALLSDEQKEKLESKDIKIIEQPVTSFLGTDGQLKKVRFADGTEINRSGGFVMPQKIIPNLQLVENLGCETEESGILKTDDFGRTSIKGLYASGDASYVNPSQLIFAAADGSKIAAGINMDLIEEEF</sequence>
<dbReference type="InterPro" id="IPR050097">
    <property type="entry name" value="Ferredoxin-NADP_redctase_2"/>
</dbReference>
<dbReference type="Pfam" id="PF07992">
    <property type="entry name" value="Pyr_redox_2"/>
    <property type="match status" value="1"/>
</dbReference>
<evidence type="ECO:0000313" key="6">
    <source>
        <dbReference type="EMBL" id="MFD2630107.1"/>
    </source>
</evidence>
<proteinExistence type="predicted"/>
<dbReference type="PANTHER" id="PTHR48105">
    <property type="entry name" value="THIOREDOXIN REDUCTASE 1-RELATED-RELATED"/>
    <property type="match status" value="1"/>
</dbReference>
<gene>
    <name evidence="6" type="ORF">ACFSUN_15070</name>
</gene>
<dbReference type="InterPro" id="IPR036188">
    <property type="entry name" value="FAD/NAD-bd_sf"/>
</dbReference>
<dbReference type="Gene3D" id="3.50.50.60">
    <property type="entry name" value="FAD/NAD(P)-binding domain"/>
    <property type="match status" value="2"/>
</dbReference>
<comment type="subunit">
    <text evidence="2">Homodimer.</text>
</comment>
<evidence type="ECO:0000256" key="1">
    <source>
        <dbReference type="ARBA" id="ARBA00001974"/>
    </source>
</evidence>
<feature type="domain" description="FAD/NAD(P)-binding" evidence="5">
    <location>
        <begin position="5"/>
        <end position="285"/>
    </location>
</feature>
<dbReference type="EMBL" id="JBHUMX010000041">
    <property type="protein sequence ID" value="MFD2630107.1"/>
    <property type="molecule type" value="Genomic_DNA"/>
</dbReference>
<comment type="caution">
    <text evidence="6">The sequence shown here is derived from an EMBL/GenBank/DDBJ whole genome shotgun (WGS) entry which is preliminary data.</text>
</comment>
<evidence type="ECO:0000313" key="7">
    <source>
        <dbReference type="Proteomes" id="UP001597451"/>
    </source>
</evidence>
<reference evidence="7" key="1">
    <citation type="journal article" date="2019" name="Int. J. Syst. Evol. Microbiol.">
        <title>The Global Catalogue of Microorganisms (GCM) 10K type strain sequencing project: providing services to taxonomists for standard genome sequencing and annotation.</title>
        <authorList>
            <consortium name="The Broad Institute Genomics Platform"/>
            <consortium name="The Broad Institute Genome Sequencing Center for Infectious Disease"/>
            <person name="Wu L."/>
            <person name="Ma J."/>
        </authorList>
    </citation>
    <scope>NUCLEOTIDE SEQUENCE [LARGE SCALE GENOMIC DNA]</scope>
    <source>
        <strain evidence="7">TISTR 1858</strain>
    </source>
</reference>
<name>A0ABW5Q4A7_9BACI</name>